<dbReference type="Proteomes" id="UP000245207">
    <property type="component" value="Unassembled WGS sequence"/>
</dbReference>
<sequence length="602" mass="70811">MCLRLVFQLLNQLLCIVNKIPKENAPFVVSSGIPQEKCWEKVRYPIWCHKYKQSQSQNKQSQFKPKGSSNGAGKFVRVGYFPLYMYRYHFILTYQSIRILFHSPFPLFYLTCRFETSAEMLDISNLNIKIKRKPEFLSPNVDYGVFLVFKFFDSRNFSSKPMYVNLKYKKWNEGQHAYFATWRDKEWMMIELDRYSNQKEDVVFEFLLESFSSYHCGDGAIYVEGIEFRAIEKRKLEISSLWFAQLAGCNLCNFVAWLLWQYMLYHATWLIARMGALKYIFKKTSMWGIAWWQMLLVKLEDIGKLEEVQQVLKFDFSVDQLSTKLKDTFKKYTNHEDLFWFGEVNGKKILMLSAKATIPEFSNANLYRSRRSIHCRFRKVTELLPQPVFYISCTIESQMLTPDTNYVCYIVFKISKICEGLHSPVKVRDLHHQENNETEFFYFITPSPLNINDITQAPKQREDGWMEIQLWKFNSAHELENDSHSINMKFTSQEGTMSGLIYLDIHDIEMPIPFFFIDFYGQFTSNTDVAFEQPQVALPVQNMSSDVAEMLLSAIQCFFFTRWLPFKGSRLCVPLCSLRDSIILESHAGGFAGHSGRDKHLI</sequence>
<comment type="caution">
    <text evidence="2">The sequence shown here is derived from an EMBL/GenBank/DDBJ whole genome shotgun (WGS) entry which is preliminary data.</text>
</comment>
<proteinExistence type="predicted"/>
<feature type="signal peptide" evidence="1">
    <location>
        <begin position="1"/>
        <end position="19"/>
    </location>
</feature>
<dbReference type="EMBL" id="PKPP01002969">
    <property type="protein sequence ID" value="PWA72085.1"/>
    <property type="molecule type" value="Genomic_DNA"/>
</dbReference>
<name>A0A2U1NEY5_ARTAN</name>
<reference evidence="2 3" key="1">
    <citation type="journal article" date="2018" name="Mol. Plant">
        <title>The genome of Artemisia annua provides insight into the evolution of Asteraceae family and artemisinin biosynthesis.</title>
        <authorList>
            <person name="Shen Q."/>
            <person name="Zhang L."/>
            <person name="Liao Z."/>
            <person name="Wang S."/>
            <person name="Yan T."/>
            <person name="Shi P."/>
            <person name="Liu M."/>
            <person name="Fu X."/>
            <person name="Pan Q."/>
            <person name="Wang Y."/>
            <person name="Lv Z."/>
            <person name="Lu X."/>
            <person name="Zhang F."/>
            <person name="Jiang W."/>
            <person name="Ma Y."/>
            <person name="Chen M."/>
            <person name="Hao X."/>
            <person name="Li L."/>
            <person name="Tang Y."/>
            <person name="Lv G."/>
            <person name="Zhou Y."/>
            <person name="Sun X."/>
            <person name="Brodelius P.E."/>
            <person name="Rose J.K.C."/>
            <person name="Tang K."/>
        </authorList>
    </citation>
    <scope>NUCLEOTIDE SEQUENCE [LARGE SCALE GENOMIC DNA]</scope>
    <source>
        <strain evidence="3">cv. Huhao1</strain>
        <tissue evidence="2">Leaf</tissue>
    </source>
</reference>
<gene>
    <name evidence="2" type="ORF">CTI12_AA274480</name>
</gene>
<dbReference type="PANTHER" id="PTHR32278:SF149">
    <property type="entry name" value="PHLOEM PROTEIN"/>
    <property type="match status" value="1"/>
</dbReference>
<accession>A0A2U1NEY5</accession>
<dbReference type="AlphaFoldDB" id="A0A2U1NEY5"/>
<dbReference type="OrthoDB" id="1745877at2759"/>
<feature type="chain" id="PRO_5015749374" evidence="1">
    <location>
        <begin position="20"/>
        <end position="602"/>
    </location>
</feature>
<evidence type="ECO:0000313" key="2">
    <source>
        <dbReference type="EMBL" id="PWA72085.1"/>
    </source>
</evidence>
<dbReference type="Pfam" id="PF14299">
    <property type="entry name" value="PP2"/>
    <property type="match status" value="2"/>
</dbReference>
<dbReference type="PANTHER" id="PTHR32278">
    <property type="entry name" value="F-BOX DOMAIN-CONTAINING PROTEIN"/>
    <property type="match status" value="1"/>
</dbReference>
<protein>
    <submittedName>
        <fullName evidence="2">Phloem protein 2-like protein</fullName>
    </submittedName>
</protein>
<evidence type="ECO:0000313" key="3">
    <source>
        <dbReference type="Proteomes" id="UP000245207"/>
    </source>
</evidence>
<evidence type="ECO:0000256" key="1">
    <source>
        <dbReference type="SAM" id="SignalP"/>
    </source>
</evidence>
<dbReference type="InterPro" id="IPR025886">
    <property type="entry name" value="PP2-like"/>
</dbReference>
<keyword evidence="3" id="KW-1185">Reference proteome</keyword>
<organism evidence="2 3">
    <name type="scientific">Artemisia annua</name>
    <name type="common">Sweet wormwood</name>
    <dbReference type="NCBI Taxonomy" id="35608"/>
    <lineage>
        <taxon>Eukaryota</taxon>
        <taxon>Viridiplantae</taxon>
        <taxon>Streptophyta</taxon>
        <taxon>Embryophyta</taxon>
        <taxon>Tracheophyta</taxon>
        <taxon>Spermatophyta</taxon>
        <taxon>Magnoliopsida</taxon>
        <taxon>eudicotyledons</taxon>
        <taxon>Gunneridae</taxon>
        <taxon>Pentapetalae</taxon>
        <taxon>asterids</taxon>
        <taxon>campanulids</taxon>
        <taxon>Asterales</taxon>
        <taxon>Asteraceae</taxon>
        <taxon>Asteroideae</taxon>
        <taxon>Anthemideae</taxon>
        <taxon>Artemisiinae</taxon>
        <taxon>Artemisia</taxon>
    </lineage>
</organism>
<keyword evidence="1" id="KW-0732">Signal</keyword>